<dbReference type="SMART" id="SM00637">
    <property type="entry name" value="CBD_II"/>
    <property type="match status" value="1"/>
</dbReference>
<organism evidence="6 7">
    <name type="scientific">Streptomyces canarius</name>
    <dbReference type="NCBI Taxonomy" id="285453"/>
    <lineage>
        <taxon>Bacteria</taxon>
        <taxon>Bacillati</taxon>
        <taxon>Actinomycetota</taxon>
        <taxon>Actinomycetes</taxon>
        <taxon>Kitasatosporales</taxon>
        <taxon>Streptomycetaceae</taxon>
        <taxon>Streptomyces</taxon>
    </lineage>
</organism>
<sequence>MYGRVYLATNGRGVVYGDTSGGGDGGTDPPPSGACTVTYKVTNQWADGFQADVRLTNTGTTAWNGWSLGWTFPDGQKITQLWNAGHTQSGPAVTAKNVSWNGTVTAGSSVAFGFTGSWSGANTKPPAFTLGGKPCATG</sequence>
<comment type="caution">
    <text evidence="6">The sequence shown here is derived from an EMBL/GenBank/DDBJ whole genome shotgun (WGS) entry which is preliminary data.</text>
</comment>
<dbReference type="Gene3D" id="2.60.40.290">
    <property type="match status" value="1"/>
</dbReference>
<evidence type="ECO:0000259" key="5">
    <source>
        <dbReference type="PROSITE" id="PS51173"/>
    </source>
</evidence>
<accession>A0ABQ3CMF4</accession>
<dbReference type="InterPro" id="IPR008965">
    <property type="entry name" value="CBM2/CBM3_carb-bd_dom_sf"/>
</dbReference>
<evidence type="ECO:0000313" key="6">
    <source>
        <dbReference type="EMBL" id="GHA26843.1"/>
    </source>
</evidence>
<dbReference type="PROSITE" id="PS00561">
    <property type="entry name" value="CBM2_A"/>
    <property type="match status" value="1"/>
</dbReference>
<keyword evidence="3" id="KW-0326">Glycosidase</keyword>
<keyword evidence="4" id="KW-0624">Polysaccharide degradation</keyword>
<evidence type="ECO:0000313" key="7">
    <source>
        <dbReference type="Proteomes" id="UP000653644"/>
    </source>
</evidence>
<dbReference type="InterPro" id="IPR012291">
    <property type="entry name" value="CBM2_carb-bd_dom_sf"/>
</dbReference>
<dbReference type="SUPFAM" id="SSF49384">
    <property type="entry name" value="Carbohydrate-binding domain"/>
    <property type="match status" value="1"/>
</dbReference>
<dbReference type="InterPro" id="IPR018366">
    <property type="entry name" value="CBM2_CS"/>
</dbReference>
<protein>
    <recommendedName>
        <fullName evidence="5">CBM2 domain-containing protein</fullName>
    </recommendedName>
</protein>
<name>A0ABQ3CMF4_9ACTN</name>
<dbReference type="PROSITE" id="PS51173">
    <property type="entry name" value="CBM2"/>
    <property type="match status" value="1"/>
</dbReference>
<reference evidence="7" key="1">
    <citation type="journal article" date="2019" name="Int. J. Syst. Evol. Microbiol.">
        <title>The Global Catalogue of Microorganisms (GCM) 10K type strain sequencing project: providing services to taxonomists for standard genome sequencing and annotation.</title>
        <authorList>
            <consortium name="The Broad Institute Genomics Platform"/>
            <consortium name="The Broad Institute Genome Sequencing Center for Infectious Disease"/>
            <person name="Wu L."/>
            <person name="Ma J."/>
        </authorList>
    </citation>
    <scope>NUCLEOTIDE SEQUENCE [LARGE SCALE GENOMIC DNA]</scope>
    <source>
        <strain evidence="7">JCM 4733</strain>
    </source>
</reference>
<gene>
    <name evidence="6" type="ORF">GCM10010345_34450</name>
</gene>
<dbReference type="Pfam" id="PF00553">
    <property type="entry name" value="CBM_2"/>
    <property type="match status" value="1"/>
</dbReference>
<dbReference type="EMBL" id="BMVN01000010">
    <property type="protein sequence ID" value="GHA26843.1"/>
    <property type="molecule type" value="Genomic_DNA"/>
</dbReference>
<proteinExistence type="predicted"/>
<feature type="domain" description="CBM2" evidence="5">
    <location>
        <begin position="28"/>
        <end position="138"/>
    </location>
</feature>
<evidence type="ECO:0000256" key="2">
    <source>
        <dbReference type="ARBA" id="ARBA00022801"/>
    </source>
</evidence>
<keyword evidence="1" id="KW-0732">Signal</keyword>
<keyword evidence="2" id="KW-0378">Hydrolase</keyword>
<evidence type="ECO:0000256" key="3">
    <source>
        <dbReference type="ARBA" id="ARBA00023295"/>
    </source>
</evidence>
<keyword evidence="7" id="KW-1185">Reference proteome</keyword>
<dbReference type="Proteomes" id="UP000653644">
    <property type="component" value="Unassembled WGS sequence"/>
</dbReference>
<evidence type="ECO:0000256" key="4">
    <source>
        <dbReference type="ARBA" id="ARBA00023326"/>
    </source>
</evidence>
<dbReference type="InterPro" id="IPR001919">
    <property type="entry name" value="CBD2"/>
</dbReference>
<evidence type="ECO:0000256" key="1">
    <source>
        <dbReference type="ARBA" id="ARBA00022729"/>
    </source>
</evidence>
<keyword evidence="4" id="KW-0119">Carbohydrate metabolism</keyword>